<sequence>MTEESLLKSAQRLTRMLGIAPSVATTVVDHIPGKPGQITFLVLRHNSYQMPPVPTRFEGNIVRIKIDGVVRERSGRRHPGR</sequence>
<organism evidence="1 2">
    <name type="scientific">Sphingomonas oligophenolica</name>
    <dbReference type="NCBI Taxonomy" id="301154"/>
    <lineage>
        <taxon>Bacteria</taxon>
        <taxon>Pseudomonadati</taxon>
        <taxon>Pseudomonadota</taxon>
        <taxon>Alphaproteobacteria</taxon>
        <taxon>Sphingomonadales</taxon>
        <taxon>Sphingomonadaceae</taxon>
        <taxon>Sphingomonas</taxon>
    </lineage>
</organism>
<gene>
    <name evidence="1" type="ORF">ABC974_18575</name>
</gene>
<dbReference type="EMBL" id="JBDIME010000019">
    <property type="protein sequence ID" value="MEN2791643.1"/>
    <property type="molecule type" value="Genomic_DNA"/>
</dbReference>
<proteinExistence type="predicted"/>
<dbReference type="Proteomes" id="UP001419910">
    <property type="component" value="Unassembled WGS sequence"/>
</dbReference>
<comment type="caution">
    <text evidence="1">The sequence shown here is derived from an EMBL/GenBank/DDBJ whole genome shotgun (WGS) entry which is preliminary data.</text>
</comment>
<evidence type="ECO:0000313" key="1">
    <source>
        <dbReference type="EMBL" id="MEN2791643.1"/>
    </source>
</evidence>
<protein>
    <submittedName>
        <fullName evidence="1">Uncharacterized protein</fullName>
    </submittedName>
</protein>
<reference evidence="1 2" key="1">
    <citation type="submission" date="2024-05" db="EMBL/GenBank/DDBJ databases">
        <authorList>
            <person name="Liu Q."/>
            <person name="Xin Y.-H."/>
        </authorList>
    </citation>
    <scope>NUCLEOTIDE SEQUENCE [LARGE SCALE GENOMIC DNA]</scope>
    <source>
        <strain evidence="1 2">CGMCC 1.10181</strain>
    </source>
</reference>
<dbReference type="RefSeq" id="WP_343892106.1">
    <property type="nucleotide sequence ID" value="NZ_BAAAEH010000050.1"/>
</dbReference>
<evidence type="ECO:0000313" key="2">
    <source>
        <dbReference type="Proteomes" id="UP001419910"/>
    </source>
</evidence>
<keyword evidence="2" id="KW-1185">Reference proteome</keyword>
<name>A0ABU9Y760_9SPHN</name>
<accession>A0ABU9Y760</accession>